<feature type="region of interest" description="Disordered" evidence="1">
    <location>
        <begin position="24"/>
        <end position="43"/>
    </location>
</feature>
<reference evidence="3" key="1">
    <citation type="submission" date="2023-07" db="EMBL/GenBank/DDBJ databases">
        <authorList>
            <person name="Kim M.K."/>
        </authorList>
    </citation>
    <scope>NUCLEOTIDE SEQUENCE</scope>
    <source>
        <strain evidence="3">M29</strain>
    </source>
</reference>
<dbReference type="PROSITE" id="PS51257">
    <property type="entry name" value="PROKAR_LIPOPROTEIN"/>
    <property type="match status" value="1"/>
</dbReference>
<evidence type="ECO:0000256" key="2">
    <source>
        <dbReference type="SAM" id="SignalP"/>
    </source>
</evidence>
<dbReference type="EMBL" id="JAUQSX010000002">
    <property type="protein sequence ID" value="MDO7845911.1"/>
    <property type="molecule type" value="Genomic_DNA"/>
</dbReference>
<dbReference type="RefSeq" id="WP_305010597.1">
    <property type="nucleotide sequence ID" value="NZ_JAUQSX010000002.1"/>
</dbReference>
<evidence type="ECO:0000256" key="1">
    <source>
        <dbReference type="SAM" id="MobiDB-lite"/>
    </source>
</evidence>
<feature type="signal peptide" evidence="2">
    <location>
        <begin position="1"/>
        <end position="21"/>
    </location>
</feature>
<feature type="chain" id="PRO_5047532250" evidence="2">
    <location>
        <begin position="22"/>
        <end position="254"/>
    </location>
</feature>
<feature type="compositionally biased region" description="Low complexity" evidence="1">
    <location>
        <begin position="31"/>
        <end position="43"/>
    </location>
</feature>
<name>A0ABT9A7T6_9BACT</name>
<dbReference type="Gene3D" id="2.60.40.1120">
    <property type="entry name" value="Carboxypeptidase-like, regulatory domain"/>
    <property type="match status" value="1"/>
</dbReference>
<evidence type="ECO:0000313" key="3">
    <source>
        <dbReference type="EMBL" id="MDO7845911.1"/>
    </source>
</evidence>
<dbReference type="Proteomes" id="UP001167796">
    <property type="component" value="Unassembled WGS sequence"/>
</dbReference>
<keyword evidence="4" id="KW-1185">Reference proteome</keyword>
<gene>
    <name evidence="3" type="ORF">Q5H92_06055</name>
</gene>
<evidence type="ECO:0000313" key="4">
    <source>
        <dbReference type="Proteomes" id="UP001167796"/>
    </source>
</evidence>
<organism evidence="3 4">
    <name type="scientific">Hymenobacter mellowenesis</name>
    <dbReference type="NCBI Taxonomy" id="3063995"/>
    <lineage>
        <taxon>Bacteria</taxon>
        <taxon>Pseudomonadati</taxon>
        <taxon>Bacteroidota</taxon>
        <taxon>Cytophagia</taxon>
        <taxon>Cytophagales</taxon>
        <taxon>Hymenobacteraceae</taxon>
        <taxon>Hymenobacter</taxon>
    </lineage>
</organism>
<comment type="caution">
    <text evidence="3">The sequence shown here is derived from an EMBL/GenBank/DDBJ whole genome shotgun (WGS) entry which is preliminary data.</text>
</comment>
<keyword evidence="2" id="KW-0732">Signal</keyword>
<dbReference type="InterPro" id="IPR013784">
    <property type="entry name" value="Carb-bd-like_fold"/>
</dbReference>
<sequence>MKHLFQFLFLAFFAATTLVLSSCGDDKKTDPTPTTGTVNGQISPANSVTTVTATSSATPATTATATPNASGAYTFSNLAAGTYTLSFTPATGYATPATQTVTVTAGGTATATPVTATTSSSGGATLAYTINGTATTANLVTANVLFGSLVIQSSSSVGARGVSLSLDQVPTGPRTYTFGGAGSTSEISVVEAAGAGLAEWNTTVSGGTGTVTITSVSTNPRRASGTFSAVAQPRSGGASGTRTITTGTFSNVGF</sequence>
<proteinExistence type="predicted"/>
<accession>A0ABT9A7T6</accession>
<protein>
    <submittedName>
        <fullName evidence="3">Carboxypeptidase regulatory-like domain-containing protein</fullName>
    </submittedName>
</protein>
<dbReference type="SUPFAM" id="SSF49452">
    <property type="entry name" value="Starch-binding domain-like"/>
    <property type="match status" value="1"/>
</dbReference>